<proteinExistence type="predicted"/>
<reference evidence="1" key="1">
    <citation type="journal article" date="2022" name="Plant J.">
        <title>Strategies of tolerance reflected in two North American maple genomes.</title>
        <authorList>
            <person name="McEvoy S.L."/>
            <person name="Sezen U.U."/>
            <person name="Trouern-Trend A."/>
            <person name="McMahon S.M."/>
            <person name="Schaberg P.G."/>
            <person name="Yang J."/>
            <person name="Wegrzyn J.L."/>
            <person name="Swenson N.G."/>
        </authorList>
    </citation>
    <scope>NUCLEOTIDE SEQUENCE</scope>
    <source>
        <strain evidence="1">91603</strain>
    </source>
</reference>
<accession>A0AAD5IHP4</accession>
<protein>
    <submittedName>
        <fullName evidence="1">Uncharacterized protein</fullName>
    </submittedName>
</protein>
<dbReference type="Proteomes" id="UP001064489">
    <property type="component" value="Chromosome 2"/>
</dbReference>
<dbReference type="AlphaFoldDB" id="A0AAD5IHP4"/>
<keyword evidence="2" id="KW-1185">Reference proteome</keyword>
<reference evidence="1" key="2">
    <citation type="submission" date="2023-02" db="EMBL/GenBank/DDBJ databases">
        <authorList>
            <person name="Swenson N.G."/>
            <person name="Wegrzyn J.L."/>
            <person name="Mcevoy S.L."/>
        </authorList>
    </citation>
    <scope>NUCLEOTIDE SEQUENCE</scope>
    <source>
        <strain evidence="1">91603</strain>
        <tissue evidence="1">Leaf</tissue>
    </source>
</reference>
<evidence type="ECO:0000313" key="2">
    <source>
        <dbReference type="Proteomes" id="UP001064489"/>
    </source>
</evidence>
<evidence type="ECO:0000313" key="1">
    <source>
        <dbReference type="EMBL" id="KAI9162532.1"/>
    </source>
</evidence>
<organism evidence="1 2">
    <name type="scientific">Acer negundo</name>
    <name type="common">Box elder</name>
    <dbReference type="NCBI Taxonomy" id="4023"/>
    <lineage>
        <taxon>Eukaryota</taxon>
        <taxon>Viridiplantae</taxon>
        <taxon>Streptophyta</taxon>
        <taxon>Embryophyta</taxon>
        <taxon>Tracheophyta</taxon>
        <taxon>Spermatophyta</taxon>
        <taxon>Magnoliopsida</taxon>
        <taxon>eudicotyledons</taxon>
        <taxon>Gunneridae</taxon>
        <taxon>Pentapetalae</taxon>
        <taxon>rosids</taxon>
        <taxon>malvids</taxon>
        <taxon>Sapindales</taxon>
        <taxon>Sapindaceae</taxon>
        <taxon>Hippocastanoideae</taxon>
        <taxon>Acereae</taxon>
        <taxon>Acer</taxon>
    </lineage>
</organism>
<name>A0AAD5IHP4_ACENE</name>
<dbReference type="EMBL" id="JAJSOW010000106">
    <property type="protein sequence ID" value="KAI9162532.1"/>
    <property type="molecule type" value="Genomic_DNA"/>
</dbReference>
<gene>
    <name evidence="1" type="ORF">LWI28_028260</name>
</gene>
<comment type="caution">
    <text evidence="1">The sequence shown here is derived from an EMBL/GenBank/DDBJ whole genome shotgun (WGS) entry which is preliminary data.</text>
</comment>
<sequence length="269" mass="30257">MGRICREACGRCKESETDGNKSNHNYIHERALLTANNITLNLEKVAKKANSRGIGVIRRRCGTRGFTRKEGKTTYFVLGSESCKVHDSGGVDTLSPLSFKDSGMGMNLNSNSLFARGACSNSDKINEGVLGQKADRTEVIFGSKCGFWCKNLDRKESFMVKGLSVVSPGVLKRRSGRRSIVSMQGHIMILRSSKVCEKMKQQNPELINKVKWNLEDEVVKVFEKGKALGFNFYGRKNEVLKIFARRDEVNDNRFQDLVRRLVLKHKVMG</sequence>